<evidence type="ECO:0000313" key="2">
    <source>
        <dbReference type="Proteomes" id="UP000255297"/>
    </source>
</evidence>
<proteinExistence type="predicted"/>
<evidence type="ECO:0008006" key="3">
    <source>
        <dbReference type="Google" id="ProtNLM"/>
    </source>
</evidence>
<sequence length="316" mass="37274">MYFNHIFSRIFKKNSNLKDQDMHLPKECWVNILEYLQKDEEINILRLVSKEMLHASMLTQAGKDYYLRKETLLSRYAKMARLSKKDNNYAHFFAANVKTQVAELKEQLTMDSDEFGLTIYFDNSLQADEEKAYLAEQLGTWGSVFISDRIKSTCTYNLPTEYFYKKENGSLNANESNGSGRISRFGSNHLVLIFTINTLECNRLMQLIIENQKRLKHKMPFFIVISLNPLLKVSDFHHPILKLYSISPGYKEKLADAFFLNRFHPDLWTNTSHKYDYYYREKMANVFKEIGVILEELFQVKDSIKENIDNQLMVRQ</sequence>
<dbReference type="AlphaFoldDB" id="A0A378LNH2"/>
<name>A0A378LNH2_9GAMM</name>
<dbReference type="EMBL" id="UGPB01000001">
    <property type="protein sequence ID" value="STY28304.1"/>
    <property type="molecule type" value="Genomic_DNA"/>
</dbReference>
<accession>A0A378LNH2</accession>
<organism evidence="1 2">
    <name type="scientific">Legionella wadsworthii</name>
    <dbReference type="NCBI Taxonomy" id="28088"/>
    <lineage>
        <taxon>Bacteria</taxon>
        <taxon>Pseudomonadati</taxon>
        <taxon>Pseudomonadota</taxon>
        <taxon>Gammaproteobacteria</taxon>
        <taxon>Legionellales</taxon>
        <taxon>Legionellaceae</taxon>
        <taxon>Legionella</taxon>
    </lineage>
</organism>
<keyword evidence="2" id="KW-1185">Reference proteome</keyword>
<gene>
    <name evidence="1" type="ORF">NCTC11532_00474</name>
</gene>
<evidence type="ECO:0000313" key="1">
    <source>
        <dbReference type="EMBL" id="STY28304.1"/>
    </source>
</evidence>
<reference evidence="1 2" key="1">
    <citation type="submission" date="2018-06" db="EMBL/GenBank/DDBJ databases">
        <authorList>
            <consortium name="Pathogen Informatics"/>
            <person name="Doyle S."/>
        </authorList>
    </citation>
    <scope>NUCLEOTIDE SEQUENCE [LARGE SCALE GENOMIC DNA]</scope>
    <source>
        <strain evidence="1 2">NCTC11532</strain>
    </source>
</reference>
<protein>
    <recommendedName>
        <fullName evidence="3">F-box domain-containing protein</fullName>
    </recommendedName>
</protein>
<dbReference type="Proteomes" id="UP000255297">
    <property type="component" value="Unassembled WGS sequence"/>
</dbReference>